<gene>
    <name evidence="1" type="ORF">Cri9333_0424</name>
</gene>
<sequence length="214" mass="24419">MLITLNDLNSKSETEYTTKDNNQYEQQFQFQLAVKQLLLKLPVEPILESYPQVKNWVEKIQQLLPSLFTISAEKLHLDTAFSQSINVGETNACLQISTNAIFKRKSTILIEWAIRKPTVNWADKTKLWVACEYLSIPPESLKLVVLAVNSELPAKSLIIRWNEGEHKTTGNWLKNKVASLMNEPTNETAPILIPDIDLTDNRRLTFSEIPEVAI</sequence>
<dbReference type="KEGG" id="cep:Cri9333_0424"/>
<dbReference type="Proteomes" id="UP000010472">
    <property type="component" value="Chromosome"/>
</dbReference>
<keyword evidence="2" id="KW-1185">Reference proteome</keyword>
<dbReference type="OrthoDB" id="581439at2"/>
<accession>K9VW51</accession>
<organism evidence="1 2">
    <name type="scientific">Crinalium epipsammum PCC 9333</name>
    <dbReference type="NCBI Taxonomy" id="1173022"/>
    <lineage>
        <taxon>Bacteria</taxon>
        <taxon>Bacillati</taxon>
        <taxon>Cyanobacteriota</taxon>
        <taxon>Cyanophyceae</taxon>
        <taxon>Gomontiellales</taxon>
        <taxon>Gomontiellaceae</taxon>
        <taxon>Crinalium</taxon>
    </lineage>
</organism>
<dbReference type="RefSeq" id="WP_015201536.1">
    <property type="nucleotide sequence ID" value="NC_019753.1"/>
</dbReference>
<dbReference type="eggNOG" id="ENOG5032ZNA">
    <property type="taxonomic scope" value="Bacteria"/>
</dbReference>
<evidence type="ECO:0000313" key="2">
    <source>
        <dbReference type="Proteomes" id="UP000010472"/>
    </source>
</evidence>
<dbReference type="HOGENOM" id="CLU_1174486_0_0_3"/>
<reference evidence="1 2" key="1">
    <citation type="submission" date="2012-06" db="EMBL/GenBank/DDBJ databases">
        <title>Finished chromosome of genome of Crinalium epipsammum PCC 9333.</title>
        <authorList>
            <consortium name="US DOE Joint Genome Institute"/>
            <person name="Gugger M."/>
            <person name="Coursin T."/>
            <person name="Rippka R."/>
            <person name="Tandeau De Marsac N."/>
            <person name="Huntemann M."/>
            <person name="Wei C.-L."/>
            <person name="Han J."/>
            <person name="Detter J.C."/>
            <person name="Han C."/>
            <person name="Tapia R."/>
            <person name="Davenport K."/>
            <person name="Daligault H."/>
            <person name="Erkkila T."/>
            <person name="Gu W."/>
            <person name="Munk A.C.C."/>
            <person name="Teshima H."/>
            <person name="Xu Y."/>
            <person name="Chain P."/>
            <person name="Chen A."/>
            <person name="Krypides N."/>
            <person name="Mavromatis K."/>
            <person name="Markowitz V."/>
            <person name="Szeto E."/>
            <person name="Ivanova N."/>
            <person name="Mikhailova N."/>
            <person name="Ovchinnikova G."/>
            <person name="Pagani I."/>
            <person name="Pati A."/>
            <person name="Goodwin L."/>
            <person name="Peters L."/>
            <person name="Pitluck S."/>
            <person name="Woyke T."/>
            <person name="Kerfeld C."/>
        </authorList>
    </citation>
    <scope>NUCLEOTIDE SEQUENCE [LARGE SCALE GENOMIC DNA]</scope>
    <source>
        <strain evidence="1 2">PCC 9333</strain>
    </source>
</reference>
<proteinExistence type="predicted"/>
<protein>
    <submittedName>
        <fullName evidence="1">Uncharacterized protein</fullName>
    </submittedName>
</protein>
<dbReference type="EMBL" id="CP003620">
    <property type="protein sequence ID" value="AFZ11395.1"/>
    <property type="molecule type" value="Genomic_DNA"/>
</dbReference>
<name>K9VW51_9CYAN</name>
<dbReference type="AlphaFoldDB" id="K9VW51"/>
<evidence type="ECO:0000313" key="1">
    <source>
        <dbReference type="EMBL" id="AFZ11395.1"/>
    </source>
</evidence>